<feature type="region of interest" description="Disordered" evidence="1">
    <location>
        <begin position="113"/>
        <end position="144"/>
    </location>
</feature>
<evidence type="ECO:0000313" key="3">
    <source>
        <dbReference type="Proteomes" id="UP000190306"/>
    </source>
</evidence>
<dbReference type="Gene3D" id="2.30.320.10">
    <property type="entry name" value="YwqG-like"/>
    <property type="match status" value="1"/>
</dbReference>
<dbReference type="Proteomes" id="UP000190306">
    <property type="component" value="Chromosome"/>
</dbReference>
<comment type="caution">
    <text evidence="2">The sequence shown here is derived from an EMBL/GenBank/DDBJ whole genome shotgun (WGS) entry which is preliminary data.</text>
</comment>
<evidence type="ECO:0000256" key="1">
    <source>
        <dbReference type="SAM" id="MobiDB-lite"/>
    </source>
</evidence>
<protein>
    <recommendedName>
        <fullName evidence="4">DUF1963 domain-containing protein</fullName>
    </recommendedName>
</protein>
<proteinExistence type="predicted"/>
<dbReference type="EMBL" id="LHQL01000001">
    <property type="protein sequence ID" value="OOQ55142.1"/>
    <property type="molecule type" value="Genomic_DNA"/>
</dbReference>
<name>A0ABX3LS50_STRAT</name>
<accession>A0ABX3LS50</accession>
<keyword evidence="3" id="KW-1185">Reference proteome</keyword>
<organism evidence="2 3">
    <name type="scientific">Streptomyces antibioticus</name>
    <dbReference type="NCBI Taxonomy" id="1890"/>
    <lineage>
        <taxon>Bacteria</taxon>
        <taxon>Bacillati</taxon>
        <taxon>Actinomycetota</taxon>
        <taxon>Actinomycetes</taxon>
        <taxon>Kitasatosporales</taxon>
        <taxon>Streptomycetaceae</taxon>
        <taxon>Streptomyces</taxon>
    </lineage>
</organism>
<dbReference type="RefSeq" id="WP_209313214.1">
    <property type="nucleotide sequence ID" value="NZ_CM007717.1"/>
</dbReference>
<feature type="compositionally biased region" description="Acidic residues" evidence="1">
    <location>
        <begin position="114"/>
        <end position="131"/>
    </location>
</feature>
<dbReference type="InterPro" id="IPR035948">
    <property type="entry name" value="YwqG-like_sf"/>
</dbReference>
<reference evidence="2 3" key="1">
    <citation type="submission" date="2015-07" db="EMBL/GenBank/DDBJ databases">
        <title>Draft Genome Sequence of Streptomyces antibioticus, IMRU 3720 reveals insights in the evolution of actinomycin biosynthetic gene clusters in Streptomyces.</title>
        <authorList>
            <person name="Crnovcic I."/>
            <person name="Ruckert C."/>
            <person name="Kalinowksi J."/>
            <person name="Keller U."/>
        </authorList>
    </citation>
    <scope>NUCLEOTIDE SEQUENCE [LARGE SCALE GENOMIC DNA]</scope>
    <source>
        <strain evidence="2 3">DSM 41481</strain>
    </source>
</reference>
<gene>
    <name evidence="2" type="ORF">AFM16_03760</name>
</gene>
<evidence type="ECO:0000313" key="2">
    <source>
        <dbReference type="EMBL" id="OOQ55142.1"/>
    </source>
</evidence>
<dbReference type="SUPFAM" id="SSF103032">
    <property type="entry name" value="Hypothetical protein YwqG"/>
    <property type="match status" value="1"/>
</dbReference>
<sequence>MQTTLMIYDGTAPADSDVPRTGGVPLAPAGFTWPMCGCGGPLQFFAHLPVEDGVLSVFVCQNDPGACEFWDATSSANRVHLFPREELQPVAVPETGVTLLPVTSAIRNHVVTLDPEEVDDHDDDDDDDDLAPDPYDLARSGWKREPEERFGKQREVLGSLGGSPSYLEDDRVPACRSCTRSMEFAAHLEEGISARTAMNLGGQLGYVFVCRACREGAFLTD</sequence>
<evidence type="ECO:0008006" key="4">
    <source>
        <dbReference type="Google" id="ProtNLM"/>
    </source>
</evidence>